<feature type="transmembrane region" description="Helical" evidence="11">
    <location>
        <begin position="768"/>
        <end position="785"/>
    </location>
</feature>
<dbReference type="GO" id="GO:0000022">
    <property type="term" value="P:mitotic spindle elongation"/>
    <property type="evidence" value="ECO:0007669"/>
    <property type="project" value="TreeGrafter"/>
</dbReference>
<feature type="region of interest" description="Disordered" evidence="10">
    <location>
        <begin position="269"/>
        <end position="344"/>
    </location>
</feature>
<feature type="compositionally biased region" description="Polar residues" evidence="10">
    <location>
        <begin position="301"/>
        <end position="319"/>
    </location>
</feature>
<feature type="region of interest" description="Disordered" evidence="10">
    <location>
        <begin position="1171"/>
        <end position="1212"/>
    </location>
</feature>
<evidence type="ECO:0000256" key="8">
    <source>
        <dbReference type="ARBA" id="ARBA00023034"/>
    </source>
</evidence>
<feature type="region of interest" description="Disordered" evidence="10">
    <location>
        <begin position="798"/>
        <end position="1045"/>
    </location>
</feature>
<dbReference type="InterPro" id="IPR032816">
    <property type="entry name" value="VTT_dom"/>
</dbReference>
<feature type="region of interest" description="Disordered" evidence="10">
    <location>
        <begin position="373"/>
        <end position="479"/>
    </location>
</feature>
<keyword evidence="7 11" id="KW-1133">Transmembrane helix</keyword>
<comment type="subcellular location">
    <subcellularLocation>
        <location evidence="2">Golgi apparatus membrane</location>
        <topology evidence="2">Multi-pass membrane protein</topology>
    </subcellularLocation>
</comment>
<evidence type="ECO:0000256" key="3">
    <source>
        <dbReference type="ARBA" id="ARBA00008640"/>
    </source>
</evidence>
<evidence type="ECO:0000256" key="9">
    <source>
        <dbReference type="ARBA" id="ARBA00023136"/>
    </source>
</evidence>
<dbReference type="Proteomes" id="UP001176517">
    <property type="component" value="Unassembled WGS sequence"/>
</dbReference>
<evidence type="ECO:0000256" key="11">
    <source>
        <dbReference type="SAM" id="Phobius"/>
    </source>
</evidence>
<evidence type="ECO:0000256" key="5">
    <source>
        <dbReference type="ARBA" id="ARBA00020673"/>
    </source>
</evidence>
<feature type="compositionally biased region" description="Low complexity" evidence="10">
    <location>
        <begin position="977"/>
        <end position="987"/>
    </location>
</feature>
<feature type="compositionally biased region" description="Acidic residues" evidence="10">
    <location>
        <begin position="884"/>
        <end position="913"/>
    </location>
</feature>
<feature type="compositionally biased region" description="Basic residues" evidence="10">
    <location>
        <begin position="460"/>
        <end position="469"/>
    </location>
</feature>
<feature type="compositionally biased region" description="Polar residues" evidence="10">
    <location>
        <begin position="930"/>
        <end position="954"/>
    </location>
</feature>
<evidence type="ECO:0000256" key="6">
    <source>
        <dbReference type="ARBA" id="ARBA00022692"/>
    </source>
</evidence>
<name>A0AAN6GN03_9BASI</name>
<reference evidence="13" key="1">
    <citation type="journal article" date="2023" name="PhytoFront">
        <title>Draft Genome Resources of Seven Strains of Tilletia horrida, Causal Agent of Kernel Smut of Rice.</title>
        <authorList>
            <person name="Khanal S."/>
            <person name="Antony Babu S."/>
            <person name="Zhou X.G."/>
        </authorList>
    </citation>
    <scope>NUCLEOTIDE SEQUENCE</scope>
    <source>
        <strain evidence="13">TX6</strain>
    </source>
</reference>
<feature type="compositionally biased region" description="Polar residues" evidence="10">
    <location>
        <begin position="1193"/>
        <end position="1212"/>
    </location>
</feature>
<feature type="domain" description="VTT" evidence="12">
    <location>
        <begin position="614"/>
        <end position="728"/>
    </location>
</feature>
<feature type="compositionally biased region" description="Low complexity" evidence="10">
    <location>
        <begin position="335"/>
        <end position="344"/>
    </location>
</feature>
<dbReference type="PANTHER" id="PTHR47549">
    <property type="entry name" value="GOLGI APPARATUS MEMBRANE PROTEIN TVP38-RELATED"/>
    <property type="match status" value="1"/>
</dbReference>
<dbReference type="EMBL" id="JAPDMZ010000110">
    <property type="protein sequence ID" value="KAK0549562.1"/>
    <property type="molecule type" value="Genomic_DNA"/>
</dbReference>
<accession>A0AAN6GN03</accession>
<dbReference type="PANTHER" id="PTHR47549:SF3">
    <property type="entry name" value="GOLGI APPARATUS MEMBRANE PROTEIN TVP38"/>
    <property type="match status" value="1"/>
</dbReference>
<keyword evidence="9 11" id="KW-0472">Membrane</keyword>
<dbReference type="GO" id="GO:0000139">
    <property type="term" value="C:Golgi membrane"/>
    <property type="evidence" value="ECO:0007669"/>
    <property type="project" value="UniProtKB-SubCell"/>
</dbReference>
<evidence type="ECO:0000256" key="10">
    <source>
        <dbReference type="SAM" id="MobiDB-lite"/>
    </source>
</evidence>
<feature type="region of interest" description="Disordered" evidence="10">
    <location>
        <begin position="1272"/>
        <end position="1313"/>
    </location>
</feature>
<feature type="compositionally biased region" description="Low complexity" evidence="10">
    <location>
        <begin position="1122"/>
        <end position="1137"/>
    </location>
</feature>
<feature type="compositionally biased region" description="Acidic residues" evidence="10">
    <location>
        <begin position="863"/>
        <end position="876"/>
    </location>
</feature>
<evidence type="ECO:0000256" key="4">
    <source>
        <dbReference type="ARBA" id="ARBA00013533"/>
    </source>
</evidence>
<feature type="region of interest" description="Disordered" evidence="10">
    <location>
        <begin position="1"/>
        <end position="86"/>
    </location>
</feature>
<evidence type="ECO:0000256" key="7">
    <source>
        <dbReference type="ARBA" id="ARBA00022989"/>
    </source>
</evidence>
<feature type="compositionally biased region" description="Low complexity" evidence="10">
    <location>
        <begin position="440"/>
        <end position="450"/>
    </location>
</feature>
<keyword evidence="14" id="KW-1185">Reference proteome</keyword>
<feature type="transmembrane region" description="Helical" evidence="11">
    <location>
        <begin position="545"/>
        <end position="566"/>
    </location>
</feature>
<evidence type="ECO:0000259" key="12">
    <source>
        <dbReference type="Pfam" id="PF09335"/>
    </source>
</evidence>
<dbReference type="GO" id="GO:0016192">
    <property type="term" value="P:vesicle-mediated transport"/>
    <property type="evidence" value="ECO:0007669"/>
    <property type="project" value="TreeGrafter"/>
</dbReference>
<proteinExistence type="inferred from homology"/>
<evidence type="ECO:0000256" key="1">
    <source>
        <dbReference type="ARBA" id="ARBA00002978"/>
    </source>
</evidence>
<protein>
    <recommendedName>
        <fullName evidence="4">Golgi apparatus membrane protein TVP38</fullName>
    </recommendedName>
    <alternativeName>
        <fullName evidence="5">Golgi apparatus membrane protein tvp38</fullName>
    </alternativeName>
</protein>
<gene>
    <name evidence="13" type="ORF">OC846_004025</name>
</gene>
<organism evidence="13 14">
    <name type="scientific">Tilletia horrida</name>
    <dbReference type="NCBI Taxonomy" id="155126"/>
    <lineage>
        <taxon>Eukaryota</taxon>
        <taxon>Fungi</taxon>
        <taxon>Dikarya</taxon>
        <taxon>Basidiomycota</taxon>
        <taxon>Ustilaginomycotina</taxon>
        <taxon>Exobasidiomycetes</taxon>
        <taxon>Tilletiales</taxon>
        <taxon>Tilletiaceae</taxon>
        <taxon>Tilletia</taxon>
    </lineage>
</organism>
<feature type="compositionally biased region" description="Basic residues" evidence="10">
    <location>
        <begin position="391"/>
        <end position="400"/>
    </location>
</feature>
<feature type="compositionally biased region" description="Polar residues" evidence="10">
    <location>
        <begin position="19"/>
        <end position="33"/>
    </location>
</feature>
<comment type="similarity">
    <text evidence="3">Belongs to the TVP38/TMEM64 family.</text>
</comment>
<evidence type="ECO:0000313" key="14">
    <source>
        <dbReference type="Proteomes" id="UP001176517"/>
    </source>
</evidence>
<keyword evidence="8" id="KW-0333">Golgi apparatus</keyword>
<comment type="function">
    <text evidence="1">Golgi membrane protein involved in vesicular trafficking and spindle migration.</text>
</comment>
<feature type="region of interest" description="Disordered" evidence="10">
    <location>
        <begin position="114"/>
        <end position="154"/>
    </location>
</feature>
<feature type="compositionally biased region" description="Low complexity" evidence="10">
    <location>
        <begin position="77"/>
        <end position="86"/>
    </location>
</feature>
<feature type="region of interest" description="Disordered" evidence="10">
    <location>
        <begin position="1122"/>
        <end position="1143"/>
    </location>
</feature>
<feature type="transmembrane region" description="Helical" evidence="11">
    <location>
        <begin position="617"/>
        <end position="648"/>
    </location>
</feature>
<comment type="caution">
    <text evidence="13">The sequence shown here is derived from an EMBL/GenBank/DDBJ whole genome shotgun (WGS) entry which is preliminary data.</text>
</comment>
<evidence type="ECO:0000256" key="2">
    <source>
        <dbReference type="ARBA" id="ARBA00004653"/>
    </source>
</evidence>
<sequence>MSHTVSPSSAADEHKSSSKRNSLPAQAHQPQRQHSGDSHLVLHHLTGLHQRRTPSPLPPHLQTASKSSMPPPPLPPSAAAAGADRAQSVPPGHLFFNDVRVNSPVSVAAAVAAARASPIDTSSAGLAKRRSTLHMEDATTSKRPMSPHITSATPTSASVRLQHLQHQHDRQMSLPLSAGPLAPGQAAASQGSATGLMSPVSAISVSSAAVTGGSGIGTATSPSPIFAGTSALSKRDSIHSPLSAGFSASTIPWLNEHDNSARLVGDYAEDDDEAGKGHGGHHVLPPSRPDSKPLFPLVISPQATSPANQNLHTHQQQFSGPGFYQHEFQSHPYQSPSHAAGGSLAAPASGLGPLALDSPLASTSPIIVPQARRGAINLKKATSKTSLGPNGKRRRRRRRRGERDETDGDVDAGHRRYGDRNSQILTPAAIAERHHRRISSADTTSQSSQSGRYGPYYASHRSRHPRRTTHTNETSSYPLSHRPALASMRSIATILLVNTIQALLHPLNTAARIGRAVQRTCREIDDAFRDPRTRKRTWKPEWLDAYVPFLIWLAVSLSSTGTVIIFHTKVFTGEDFSSDPLDELSQTLQRLGLGGQFVMGGLIFLTTFPPMPLYSTLIVLCGFSFGMIEGFIISYIAALSGAITVFLLSRTLLRGWMSGLLDKSGGLKKVVRAIEKQPKLLFLIRLAPYPYNLMNTLLASSPTLTFKTYTTCTALALPKLLVHTGLGTSIKNFAAYHGADGKGSGSGGPEQSEEDKAASATAERVKRIAGLVGVLLCIGIFFYLMHVARRAVDNLDDEDEGVVQTTTGAGSRSRGESEKRSSRKRHGGRARASASSGATLADASGSSERQRLYAGEGSGYDERDYDDDDAEYDEDGSGGSYSYSDEEDGESDSDLYSHDEDEDGSFDEDDDDPDHLPALDGGRAGDDSLSGVTSTSQRPYYGRSSSSKGLSNGGAQIDMRESTSSPGPLSAGVSRASGTWSRPSSRGPSGGLVGRFKAGLGLGPGGAASSTRYAPLPASEAGDSSSRPKSAGLISSAGPGADSVPMSVVSSISMPSSSLPVSLANGTVLGGRRAVVNANGAGVNPAAAIGGSTTSANTNRTGSAGTPRVSGLGERIAYAASNTGASGAGGATSPNGGRSRAMPPPRLPHLASGARVGGAAYAGPSGTLSPIAGTPNVGPQPALKHPSADSYLSPLNATTSHSTTPQGPVPTNLTVLGDASPMEISMEDRIAEMEKTAEEYFSSGRTWTGGAVVTSSPTHDGAALAAAAAAAAVAGDNGPDEQEDQPRRLAGQQRRSGPRSASEMGAEELGYGH</sequence>
<keyword evidence="6 11" id="KW-0812">Transmembrane</keyword>
<dbReference type="Pfam" id="PF09335">
    <property type="entry name" value="VTT_dom"/>
    <property type="match status" value="1"/>
</dbReference>
<evidence type="ECO:0000313" key="13">
    <source>
        <dbReference type="EMBL" id="KAK0549562.1"/>
    </source>
</evidence>
<dbReference type="InterPro" id="IPR051076">
    <property type="entry name" value="Golgi_membrane_TVP38/TMEM64"/>
</dbReference>